<evidence type="ECO:0000313" key="2">
    <source>
        <dbReference type="EMBL" id="KAG8193429.1"/>
    </source>
</evidence>
<comment type="caution">
    <text evidence="2">The sequence shown here is derived from an EMBL/GenBank/DDBJ whole genome shotgun (WGS) entry which is preliminary data.</text>
</comment>
<gene>
    <name evidence="2" type="ORF">JTE90_009646</name>
</gene>
<dbReference type="Gene3D" id="1.25.40.420">
    <property type="match status" value="1"/>
</dbReference>
<name>A0AAV6VA06_9ARAC</name>
<protein>
    <recommendedName>
        <fullName evidence="1">BTB domain-containing protein</fullName>
    </recommendedName>
</protein>
<reference evidence="2 3" key="1">
    <citation type="journal article" date="2022" name="Nat. Ecol. Evol.">
        <title>A masculinizing supergene underlies an exaggerated male reproductive morph in a spider.</title>
        <authorList>
            <person name="Hendrickx F."/>
            <person name="De Corte Z."/>
            <person name="Sonet G."/>
            <person name="Van Belleghem S.M."/>
            <person name="Kostlbacher S."/>
            <person name="Vangestel C."/>
        </authorList>
    </citation>
    <scope>NUCLEOTIDE SEQUENCE [LARGE SCALE GENOMIC DNA]</scope>
    <source>
        <strain evidence="2">W744_W776</strain>
    </source>
</reference>
<keyword evidence="3" id="KW-1185">Reference proteome</keyword>
<accession>A0AAV6VA06</accession>
<dbReference type="Gene3D" id="2.60.210.10">
    <property type="entry name" value="Apoptosis, Tumor Necrosis Factor Receptor Associated Protein 2, Chain A"/>
    <property type="match status" value="1"/>
</dbReference>
<evidence type="ECO:0000313" key="3">
    <source>
        <dbReference type="Proteomes" id="UP000827092"/>
    </source>
</evidence>
<dbReference type="GO" id="GO:0030163">
    <property type="term" value="P:protein catabolic process"/>
    <property type="evidence" value="ECO:0007669"/>
    <property type="project" value="UniProtKB-ARBA"/>
</dbReference>
<dbReference type="InterPro" id="IPR000210">
    <property type="entry name" value="BTB/POZ_dom"/>
</dbReference>
<dbReference type="Proteomes" id="UP000827092">
    <property type="component" value="Unassembled WGS sequence"/>
</dbReference>
<dbReference type="InterPro" id="IPR008974">
    <property type="entry name" value="TRAF-like"/>
</dbReference>
<feature type="domain" description="BTB" evidence="1">
    <location>
        <begin position="147"/>
        <end position="214"/>
    </location>
</feature>
<dbReference type="CDD" id="cd00121">
    <property type="entry name" value="MATH"/>
    <property type="match status" value="1"/>
</dbReference>
<dbReference type="AlphaFoldDB" id="A0AAV6VA06"/>
<proteinExistence type="predicted"/>
<organism evidence="2 3">
    <name type="scientific">Oedothorax gibbosus</name>
    <dbReference type="NCBI Taxonomy" id="931172"/>
    <lineage>
        <taxon>Eukaryota</taxon>
        <taxon>Metazoa</taxon>
        <taxon>Ecdysozoa</taxon>
        <taxon>Arthropoda</taxon>
        <taxon>Chelicerata</taxon>
        <taxon>Arachnida</taxon>
        <taxon>Araneae</taxon>
        <taxon>Araneomorphae</taxon>
        <taxon>Entelegynae</taxon>
        <taxon>Araneoidea</taxon>
        <taxon>Linyphiidae</taxon>
        <taxon>Erigoninae</taxon>
        <taxon>Oedothorax</taxon>
    </lineage>
</organism>
<dbReference type="InterPro" id="IPR002083">
    <property type="entry name" value="MATH/TRAF_dom"/>
</dbReference>
<dbReference type="PANTHER" id="PTHR24413">
    <property type="entry name" value="SPECKLE-TYPE POZ PROTEIN"/>
    <property type="match status" value="1"/>
</dbReference>
<dbReference type="CDD" id="cd18186">
    <property type="entry name" value="BTB_POZ_ZBTB_KLHL-like"/>
    <property type="match status" value="1"/>
</dbReference>
<sequence length="309" mass="35467">MKTQPSFKLSFSLGNETDSEHAQIEIVQTKPFSEKTNIFVKCKITVVSAQKEYEPSQTDTFYFDSDAESVWHFPKLIEITHLEDGKYIHLDDTLYLSCEFLFTTEGDPVYHTELPSYAFNAFEVAESARATNLSNSISKVYLDQKFCDVTLQVDNRTLLAHKVVLCAQSPVFCAMFENDTKEKNTNVIDITDVEVDTMELMLDFLHSDILKEDLSTEDICKLYSVADKYQISHFKQKCTRLLLSGLSVAEVCKVLILADLHQDDFLMSCVHNFVKYHANEIFHSSQWEEFNNENPILSGRIMLQVCKNI</sequence>
<evidence type="ECO:0000259" key="1">
    <source>
        <dbReference type="PROSITE" id="PS50097"/>
    </source>
</evidence>
<dbReference type="InterPro" id="IPR011333">
    <property type="entry name" value="SKP1/BTB/POZ_sf"/>
</dbReference>
<dbReference type="Pfam" id="PF00651">
    <property type="entry name" value="BTB"/>
    <property type="match status" value="1"/>
</dbReference>
<dbReference type="PROSITE" id="PS50097">
    <property type="entry name" value="BTB"/>
    <property type="match status" value="1"/>
</dbReference>
<dbReference type="EMBL" id="JAFNEN010000122">
    <property type="protein sequence ID" value="KAG8193429.1"/>
    <property type="molecule type" value="Genomic_DNA"/>
</dbReference>
<dbReference type="Gene3D" id="3.30.710.10">
    <property type="entry name" value="Potassium Channel Kv1.1, Chain A"/>
    <property type="match status" value="1"/>
</dbReference>
<dbReference type="SUPFAM" id="SSF54695">
    <property type="entry name" value="POZ domain"/>
    <property type="match status" value="1"/>
</dbReference>
<dbReference type="SUPFAM" id="SSF49599">
    <property type="entry name" value="TRAF domain-like"/>
    <property type="match status" value="1"/>
</dbReference>
<dbReference type="SMART" id="SM00225">
    <property type="entry name" value="BTB"/>
    <property type="match status" value="1"/>
</dbReference>